<reference evidence="3" key="1">
    <citation type="submission" date="2025-08" db="UniProtKB">
        <authorList>
            <consortium name="Ensembl"/>
        </authorList>
    </citation>
    <scope>IDENTIFICATION</scope>
</reference>
<dbReference type="Proteomes" id="UP000694410">
    <property type="component" value="Unplaced"/>
</dbReference>
<dbReference type="SUPFAM" id="SSF81296">
    <property type="entry name" value="E set domains"/>
    <property type="match status" value="1"/>
</dbReference>
<evidence type="ECO:0000313" key="4">
    <source>
        <dbReference type="Proteomes" id="UP000694410"/>
    </source>
</evidence>
<dbReference type="GO" id="GO:0003810">
    <property type="term" value="F:protein-glutamine gamma-glutamyltransferase activity"/>
    <property type="evidence" value="ECO:0007669"/>
    <property type="project" value="TreeGrafter"/>
</dbReference>
<name>A0A8C0UIA4_CYACU</name>
<dbReference type="Ensembl" id="ENSCCET00000012592.1">
    <property type="protein sequence ID" value="ENSCCEP00000007888.1"/>
    <property type="gene ID" value="ENSCCEG00000008213.1"/>
</dbReference>
<organism evidence="3 4">
    <name type="scientific">Cyanistes caeruleus</name>
    <name type="common">Eurasian blue tit</name>
    <name type="synonym">Parus caeruleus</name>
    <dbReference type="NCBI Taxonomy" id="156563"/>
    <lineage>
        <taxon>Eukaryota</taxon>
        <taxon>Metazoa</taxon>
        <taxon>Chordata</taxon>
        <taxon>Craniata</taxon>
        <taxon>Vertebrata</taxon>
        <taxon>Euteleostomi</taxon>
        <taxon>Archelosauria</taxon>
        <taxon>Archosauria</taxon>
        <taxon>Dinosauria</taxon>
        <taxon>Saurischia</taxon>
        <taxon>Theropoda</taxon>
        <taxon>Coelurosauria</taxon>
        <taxon>Aves</taxon>
        <taxon>Neognathae</taxon>
        <taxon>Neoaves</taxon>
        <taxon>Telluraves</taxon>
        <taxon>Australaves</taxon>
        <taxon>Passeriformes</taxon>
        <taxon>Paridae</taxon>
        <taxon>Cyanistes</taxon>
    </lineage>
</organism>
<dbReference type="InterPro" id="IPR001102">
    <property type="entry name" value="Transglutaminase_N"/>
</dbReference>
<dbReference type="InterPro" id="IPR050779">
    <property type="entry name" value="Transglutaminase"/>
</dbReference>
<feature type="domain" description="Transglutaminase N-terminal" evidence="2">
    <location>
        <begin position="15"/>
        <end position="127"/>
    </location>
</feature>
<reference evidence="3" key="2">
    <citation type="submission" date="2025-09" db="UniProtKB">
        <authorList>
            <consortium name="Ensembl"/>
        </authorList>
    </citation>
    <scope>IDENTIFICATION</scope>
</reference>
<protein>
    <recommendedName>
        <fullName evidence="2">Transglutaminase N-terminal domain-containing protein</fullName>
    </recommendedName>
</protein>
<dbReference type="InterPro" id="IPR013783">
    <property type="entry name" value="Ig-like_fold"/>
</dbReference>
<proteinExistence type="inferred from homology"/>
<dbReference type="InterPro" id="IPR014756">
    <property type="entry name" value="Ig_E-set"/>
</dbReference>
<dbReference type="PANTHER" id="PTHR11590:SF49">
    <property type="entry name" value="PROTEIN-GLUTAMINE GAMMA-GLUTAMYLTRANSFERASE K"/>
    <property type="match status" value="1"/>
</dbReference>
<keyword evidence="4" id="KW-1185">Reference proteome</keyword>
<dbReference type="AlphaFoldDB" id="A0A8C0UIA4"/>
<comment type="similarity">
    <text evidence="1">Belongs to the transglutaminase superfamily. Transglutaminase family.</text>
</comment>
<dbReference type="PANTHER" id="PTHR11590">
    <property type="entry name" value="PROTEIN-GLUTAMINE GAMMA-GLUTAMYLTRANSFERASE"/>
    <property type="match status" value="1"/>
</dbReference>
<accession>A0A8C0UIA4</accession>
<evidence type="ECO:0000313" key="3">
    <source>
        <dbReference type="Ensembl" id="ENSCCEP00000007888.1"/>
    </source>
</evidence>
<evidence type="ECO:0000256" key="1">
    <source>
        <dbReference type="ARBA" id="ARBA00005968"/>
    </source>
</evidence>
<dbReference type="Pfam" id="PF00868">
    <property type="entry name" value="Transglut_N"/>
    <property type="match status" value="1"/>
</dbReference>
<evidence type="ECO:0000259" key="2">
    <source>
        <dbReference type="Pfam" id="PF00868"/>
    </source>
</evidence>
<sequence>LAGLLAPVRLRPGSSANRVAHHTQEFAQRPLVVRRGQRFHVGVALPRPLREGDEICMELTLGPTPQVSKGTHVLVPLGGSSPSGWEAELDEGVAEPLVGVAGSEVLWVGLRAPPTAPIGRYRLSVRTRTESGEFAAPFEEKTAEKW</sequence>
<dbReference type="Gene3D" id="2.60.40.10">
    <property type="entry name" value="Immunoglobulins"/>
    <property type="match status" value="1"/>
</dbReference>